<dbReference type="CDD" id="cd22999">
    <property type="entry name" value="SAP_SLX4"/>
    <property type="match status" value="1"/>
</dbReference>
<feature type="region of interest" description="Disordered" evidence="18">
    <location>
        <begin position="451"/>
        <end position="482"/>
    </location>
</feature>
<feature type="region of interest" description="Disordered" evidence="18">
    <location>
        <begin position="739"/>
        <end position="916"/>
    </location>
</feature>
<protein>
    <recommendedName>
        <fullName evidence="14">Structure-specific endonuclease subunit SLX4</fullName>
    </recommendedName>
    <alternativeName>
        <fullName evidence="16">BTB/POZ domain-containing protein 12</fullName>
    </alternativeName>
</protein>
<keyword evidence="7 17" id="KW-0227">DNA damage</keyword>
<keyword evidence="11" id="KW-0233">DNA recombination</keyword>
<dbReference type="InterPro" id="IPR006642">
    <property type="entry name" value="Rad18_UBZ4"/>
</dbReference>
<dbReference type="GO" id="GO:0008270">
    <property type="term" value="F:zinc ion binding"/>
    <property type="evidence" value="ECO:0007669"/>
    <property type="project" value="UniProtKB-KW"/>
</dbReference>
<keyword evidence="12 17" id="KW-0234">DNA repair</keyword>
<dbReference type="GO" id="GO:0004519">
    <property type="term" value="F:endonuclease activity"/>
    <property type="evidence" value="ECO:0007669"/>
    <property type="project" value="UniProtKB-KW"/>
</dbReference>
<feature type="region of interest" description="Disordered" evidence="18">
    <location>
        <begin position="1"/>
        <end position="113"/>
    </location>
</feature>
<feature type="region of interest" description="Disordered" evidence="18">
    <location>
        <begin position="1098"/>
        <end position="1170"/>
    </location>
</feature>
<evidence type="ECO:0000256" key="2">
    <source>
        <dbReference type="ARBA" id="ARBA00006661"/>
    </source>
</evidence>
<dbReference type="GO" id="GO:0006281">
    <property type="term" value="P:DNA repair"/>
    <property type="evidence" value="ECO:0007669"/>
    <property type="project" value="UniProtKB-KW"/>
</dbReference>
<comment type="subcellular location">
    <subcellularLocation>
        <location evidence="1">Nucleus</location>
    </subcellularLocation>
</comment>
<dbReference type="EMBL" id="OX395139">
    <property type="protein sequence ID" value="CAI5791738.1"/>
    <property type="molecule type" value="Genomic_DNA"/>
</dbReference>
<feature type="compositionally biased region" description="Polar residues" evidence="18">
    <location>
        <begin position="939"/>
        <end position="957"/>
    </location>
</feature>
<feature type="compositionally biased region" description="Low complexity" evidence="18">
    <location>
        <begin position="1315"/>
        <end position="1326"/>
    </location>
</feature>
<feature type="compositionally biased region" description="Basic residues" evidence="18">
    <location>
        <begin position="325"/>
        <end position="335"/>
    </location>
</feature>
<keyword evidence="22" id="KW-1185">Reference proteome</keyword>
<evidence type="ECO:0000256" key="17">
    <source>
        <dbReference type="PROSITE-ProRule" id="PRU01256"/>
    </source>
</evidence>
<evidence type="ECO:0000256" key="18">
    <source>
        <dbReference type="SAM" id="MobiDB-lite"/>
    </source>
</evidence>
<evidence type="ECO:0000256" key="16">
    <source>
        <dbReference type="ARBA" id="ARBA00076095"/>
    </source>
</evidence>
<dbReference type="SUPFAM" id="SSF54695">
    <property type="entry name" value="POZ domain"/>
    <property type="match status" value="1"/>
</dbReference>
<evidence type="ECO:0000256" key="15">
    <source>
        <dbReference type="ARBA" id="ARBA00064578"/>
    </source>
</evidence>
<evidence type="ECO:0000259" key="20">
    <source>
        <dbReference type="PROSITE" id="PS51908"/>
    </source>
</evidence>
<evidence type="ECO:0000256" key="3">
    <source>
        <dbReference type="ARBA" id="ARBA00022499"/>
    </source>
</evidence>
<feature type="domain" description="UBZ4-type" evidence="20">
    <location>
        <begin position="163"/>
        <end position="193"/>
    </location>
</feature>
<evidence type="ECO:0000313" key="22">
    <source>
        <dbReference type="Proteomes" id="UP001178461"/>
    </source>
</evidence>
<keyword evidence="5" id="KW-0479">Metal-binding</keyword>
<feature type="domain" description="BTB" evidence="19">
    <location>
        <begin position="560"/>
        <end position="634"/>
    </location>
</feature>
<keyword evidence="21" id="KW-0255">Endonuclease</keyword>
<keyword evidence="9" id="KW-0862">Zinc</keyword>
<dbReference type="FunFam" id="3.30.710.10:FF:000116">
    <property type="entry name" value="SLX4 structure-specific endonuclease subunit"/>
    <property type="match status" value="1"/>
</dbReference>
<dbReference type="InterPro" id="IPR011333">
    <property type="entry name" value="SKP1/BTB/POZ_sf"/>
</dbReference>
<feature type="region of interest" description="Disordered" evidence="18">
    <location>
        <begin position="993"/>
        <end position="1085"/>
    </location>
</feature>
<comment type="similarity">
    <text evidence="2">Belongs to the SLX4 family.</text>
</comment>
<gene>
    <name evidence="21" type="ORF">PODLI_1B009264</name>
</gene>
<feature type="region of interest" description="Disordered" evidence="18">
    <location>
        <begin position="934"/>
        <end position="974"/>
    </location>
</feature>
<keyword evidence="21" id="KW-0378">Hydrolase</keyword>
<dbReference type="GO" id="GO:0090656">
    <property type="term" value="P:t-circle formation"/>
    <property type="evidence" value="ECO:0007669"/>
    <property type="project" value="UniProtKB-ARBA"/>
</dbReference>
<dbReference type="GO" id="GO:0003677">
    <property type="term" value="F:DNA binding"/>
    <property type="evidence" value="ECO:0007669"/>
    <property type="project" value="InterPro"/>
</dbReference>
<keyword evidence="13" id="KW-0539">Nucleus</keyword>
<dbReference type="GO" id="GO:0032206">
    <property type="term" value="P:positive regulation of telomere maintenance"/>
    <property type="evidence" value="ECO:0007669"/>
    <property type="project" value="UniProtKB-ARBA"/>
</dbReference>
<dbReference type="PANTHER" id="PTHR21541:SF3">
    <property type="entry name" value="STRUCTURE-SPECIFIC ENDONUCLEASE SUBUNIT SLX4"/>
    <property type="match status" value="1"/>
</dbReference>
<name>A0AA35PN68_9SAUR</name>
<dbReference type="PROSITE" id="PS50097">
    <property type="entry name" value="BTB"/>
    <property type="match status" value="1"/>
</dbReference>
<evidence type="ECO:0000256" key="5">
    <source>
        <dbReference type="ARBA" id="ARBA00022723"/>
    </source>
</evidence>
<dbReference type="GO" id="GO:0033557">
    <property type="term" value="C:Slx1-Slx4 complex"/>
    <property type="evidence" value="ECO:0007669"/>
    <property type="project" value="InterPro"/>
</dbReference>
<feature type="region of interest" description="Disordered" evidence="18">
    <location>
        <begin position="1208"/>
        <end position="1348"/>
    </location>
</feature>
<comment type="subunit">
    <text evidence="15">Forms a heterodimer with SLX1A/GIYD1. Interacts with ERCC4/XPF; catalytic subunit of the ERCC4-ERCC1 endonuclease. Interacts with MUS81; catalytic subunit of the MUS81-EME1 endonuclease. Interacts with MSH2; component of the MSH2-MSH3 mismatch repair complex. Interacts with TERF2-TERF2IP. Interacts with PLK1 and SLX4IP.</text>
</comment>
<dbReference type="InterPro" id="IPR000210">
    <property type="entry name" value="BTB/POZ_dom"/>
</dbReference>
<feature type="compositionally biased region" description="Polar residues" evidence="18">
    <location>
        <begin position="95"/>
        <end position="110"/>
    </location>
</feature>
<keyword evidence="8 17" id="KW-0863">Zinc-finger</keyword>
<keyword evidence="10" id="KW-0832">Ubl conjugation</keyword>
<evidence type="ECO:0000256" key="9">
    <source>
        <dbReference type="ARBA" id="ARBA00022833"/>
    </source>
</evidence>
<dbReference type="PANTHER" id="PTHR21541">
    <property type="entry name" value="BTB POZ DOMAIN CONTAINING 12"/>
    <property type="match status" value="1"/>
</dbReference>
<evidence type="ECO:0000256" key="4">
    <source>
        <dbReference type="ARBA" id="ARBA00022553"/>
    </source>
</evidence>
<dbReference type="Pfam" id="PF00651">
    <property type="entry name" value="BTB"/>
    <property type="match status" value="1"/>
</dbReference>
<dbReference type="SMART" id="SM00225">
    <property type="entry name" value="BTB"/>
    <property type="match status" value="1"/>
</dbReference>
<proteinExistence type="inferred from homology"/>
<feature type="compositionally biased region" description="Basic and acidic residues" evidence="18">
    <location>
        <begin position="740"/>
        <end position="751"/>
    </location>
</feature>
<evidence type="ECO:0000256" key="12">
    <source>
        <dbReference type="ARBA" id="ARBA00023204"/>
    </source>
</evidence>
<accession>A0AA35PN68</accession>
<evidence type="ECO:0000256" key="8">
    <source>
        <dbReference type="ARBA" id="ARBA00022771"/>
    </source>
</evidence>
<evidence type="ECO:0000259" key="19">
    <source>
        <dbReference type="PROSITE" id="PS50097"/>
    </source>
</evidence>
<dbReference type="GO" id="GO:0000712">
    <property type="term" value="P:resolution of meiotic recombination intermediates"/>
    <property type="evidence" value="ECO:0007669"/>
    <property type="project" value="TreeGrafter"/>
</dbReference>
<dbReference type="Proteomes" id="UP001178461">
    <property type="component" value="Chromosome 14"/>
</dbReference>
<dbReference type="InterPro" id="IPR018574">
    <property type="entry name" value="Structure-sp_endonuc_su_Slx4"/>
</dbReference>
<feature type="region of interest" description="Disordered" evidence="18">
    <location>
        <begin position="303"/>
        <end position="335"/>
    </location>
</feature>
<evidence type="ECO:0000256" key="1">
    <source>
        <dbReference type="ARBA" id="ARBA00004123"/>
    </source>
</evidence>
<evidence type="ECO:0000313" key="21">
    <source>
        <dbReference type="EMBL" id="CAI5791738.1"/>
    </source>
</evidence>
<evidence type="ECO:0000256" key="6">
    <source>
        <dbReference type="ARBA" id="ARBA00022737"/>
    </source>
</evidence>
<dbReference type="GO" id="GO:0006260">
    <property type="term" value="P:DNA replication"/>
    <property type="evidence" value="ECO:0007669"/>
    <property type="project" value="InterPro"/>
</dbReference>
<evidence type="ECO:0000256" key="14">
    <source>
        <dbReference type="ARBA" id="ARBA00029496"/>
    </source>
</evidence>
<keyword evidence="6" id="KW-0677">Repeat</keyword>
<evidence type="ECO:0000256" key="11">
    <source>
        <dbReference type="ARBA" id="ARBA00023172"/>
    </source>
</evidence>
<keyword evidence="4" id="KW-0597">Phosphoprotein</keyword>
<sequence>MGDSEDEFRASRRGRPKLAGGPQGGRRLRLRRPPPPAPARGDEAEAPGKTQHGGEAPSGASGLPPASLIGAPPGAGDAAAEEGGRGGGGRCSRPWQGQPQEEQGSAQVTQEPLVLPGASARKEEEEEEDCARRPPACPDVQSWGCHGAAHPELQPGSLEEAGWVFCQICQKDLSAMNSVQREQHVNRCLDDLEGPLSAPPARGPVVPECPICGKGFSSLRSRGSHLKRCAARMEVPPTLLLQAVRQQQQQTLLLGPPAAQSGSKRKGASSAQRLPKKRKAVAEVDGATEDLLVAMAMSRSLLEEEEMGKTKRLAGSRQDTALQSRKPRKAEKKTRAKPLPLLLAQDPQEARRRMEARVAQLLSEAEEEFPSTPQLPPSRLIELSRGAGGAHGSLWEASSLAGLCTPGSFQATDFARSVSLQTPEEVLSGEKQMLQVLVGAVLGVALPPPGPIGPAEREQGPAGAVLLPGRASGDSRERLPGRPGDAEALQDLAELAGEGLTLTQWQQEGPGQGWLSGDVLQSSFLQPLEKQLPQRSCPQMLLLGSLADAFRGMVNNPHLSDVQFQVDTGELLYAHLFVLYARCPQLMEMAGCEGFLVAEEGGAGTRRVLLSDVSKEALGVFLSYLYTADVSVPRHVLSEVAALARRFGVTELAGVCLGCQPGLGAPGAEEEAREDRAETFEGLLKSMWLDEEEEAFLQGGQLEEADSEEVGEQELEQIYEFAATQRRAAHDGLVVCKGATDPRKVPREPAEGRAATAEWTGSLCPEQSQLPAAAAASGPGAPLRAASRRVPQMEEETWEQHEHSAVLFPATRADRSGLSQQSRCAEEQRGSAASPGPASQGFPGLLQGPPRDLLPLGSSSPKRRPASPTGPLALLSLSTRGLFSPPPNSELERPARNKTPGPGCSPGGRGASEGSPIVLLDSDEEAELAGAALSGPRTGASQCQSSQGGADVSSGQRPSLPPAREVGPGEFWDAGGGSPLLLRLASNGEESWEEASSWRVPDTPLLGGCSSTLAPGTEEQGSKGAGESPPAYRSATRLPLLGPPPARKKSASSPVVVVGDSKEELDSAAPWPQSGPLVPGEDSLCRSEEGDSLLFLTANAPTPLRTPPARSPTTGGAAAPHFGERGASTGEDSDSSEVFPLTQRTPDLAFETGSETPKAAPPTPMPSYSVMETPKLKKELHRFGVRALPKRKMILKLKEIFQYTHQGARANPQEQAAVASQLALPHSPAQPVPRKRRLAVASSPVGKRLPGSGGSQAVGGFRDPSGGGREGLEPPTSGPLQGTASLPTGFPRGGSTKDAAPTASQESTASSGTGSDVSVASQSSSSMEFGSLVEEEEEEPVPASQAAAREAHKLEALRRHLTSKPALWRQILLYQPIELAGLQAELKESGVKIAMGRLMDFLDAHCITFTTAEARREKQRHSKKRRRRF</sequence>
<feature type="compositionally biased region" description="Low complexity" evidence="18">
    <location>
        <begin position="770"/>
        <end position="785"/>
    </location>
</feature>
<keyword evidence="21" id="KW-0540">Nuclease</keyword>
<evidence type="ECO:0000256" key="10">
    <source>
        <dbReference type="ARBA" id="ARBA00022843"/>
    </source>
</evidence>
<dbReference type="PROSITE" id="PS51908">
    <property type="entry name" value="ZF_UBZ4"/>
    <property type="match status" value="1"/>
</dbReference>
<reference evidence="21" key="1">
    <citation type="submission" date="2022-12" db="EMBL/GenBank/DDBJ databases">
        <authorList>
            <person name="Alioto T."/>
            <person name="Alioto T."/>
            <person name="Gomez Garrido J."/>
        </authorList>
    </citation>
    <scope>NUCLEOTIDE SEQUENCE</scope>
</reference>
<evidence type="ECO:0000256" key="13">
    <source>
        <dbReference type="ARBA" id="ARBA00023242"/>
    </source>
</evidence>
<feature type="compositionally biased region" description="Polar residues" evidence="18">
    <location>
        <begin position="1302"/>
        <end position="1314"/>
    </location>
</feature>
<evidence type="ECO:0000256" key="7">
    <source>
        <dbReference type="ARBA" id="ARBA00022763"/>
    </source>
</evidence>
<keyword evidence="3" id="KW-1017">Isopeptide bond</keyword>
<dbReference type="Gene3D" id="3.30.710.10">
    <property type="entry name" value="Potassium Channel Kv1.1, Chain A"/>
    <property type="match status" value="1"/>
</dbReference>
<organism evidence="21 22">
    <name type="scientific">Podarcis lilfordi</name>
    <name type="common">Lilford's wall lizard</name>
    <dbReference type="NCBI Taxonomy" id="74358"/>
    <lineage>
        <taxon>Eukaryota</taxon>
        <taxon>Metazoa</taxon>
        <taxon>Chordata</taxon>
        <taxon>Craniata</taxon>
        <taxon>Vertebrata</taxon>
        <taxon>Euteleostomi</taxon>
        <taxon>Lepidosauria</taxon>
        <taxon>Squamata</taxon>
        <taxon>Bifurcata</taxon>
        <taxon>Unidentata</taxon>
        <taxon>Episquamata</taxon>
        <taxon>Laterata</taxon>
        <taxon>Lacertibaenia</taxon>
        <taxon>Lacertidae</taxon>
        <taxon>Podarcis</taxon>
    </lineage>
</organism>
<feature type="region of interest" description="Disordered" evidence="18">
    <location>
        <begin position="254"/>
        <end position="279"/>
    </location>
</feature>
<dbReference type="Pfam" id="PF09494">
    <property type="entry name" value="Slx4"/>
    <property type="match status" value="1"/>
</dbReference>